<dbReference type="SUPFAM" id="SSF53955">
    <property type="entry name" value="Lysozyme-like"/>
    <property type="match status" value="1"/>
</dbReference>
<dbReference type="Pfam" id="PF01464">
    <property type="entry name" value="SLT"/>
    <property type="match status" value="1"/>
</dbReference>
<dbReference type="InterPro" id="IPR008939">
    <property type="entry name" value="Lytic_TGlycosylase_superhlx_U"/>
</dbReference>
<comment type="similarity">
    <text evidence="1">Belongs to the transglycosylase Slt family.</text>
</comment>
<comment type="similarity">
    <text evidence="2">Belongs to the virb1 family.</text>
</comment>
<evidence type="ECO:0000256" key="5">
    <source>
        <dbReference type="SAM" id="SignalP"/>
    </source>
</evidence>
<dbReference type="PANTHER" id="PTHR37423">
    <property type="entry name" value="SOLUBLE LYTIC MUREIN TRANSGLYCOSYLASE-RELATED"/>
    <property type="match status" value="1"/>
</dbReference>
<feature type="signal peptide" evidence="5">
    <location>
        <begin position="1"/>
        <end position="33"/>
    </location>
</feature>
<dbReference type="InterPro" id="IPR008258">
    <property type="entry name" value="Transglycosylase_SLT_dom_1"/>
</dbReference>
<dbReference type="InterPro" id="IPR000189">
    <property type="entry name" value="Transglyc_AS"/>
</dbReference>
<dbReference type="Proteomes" id="UP001165576">
    <property type="component" value="Unassembled WGS sequence"/>
</dbReference>
<evidence type="ECO:0000256" key="4">
    <source>
        <dbReference type="SAM" id="MobiDB-lite"/>
    </source>
</evidence>
<dbReference type="Gene3D" id="1.25.20.10">
    <property type="entry name" value="Bacterial muramidases"/>
    <property type="match status" value="1"/>
</dbReference>
<feature type="region of interest" description="Disordered" evidence="4">
    <location>
        <begin position="35"/>
        <end position="63"/>
    </location>
</feature>
<feature type="domain" description="Transglycosylase SLT" evidence="6">
    <location>
        <begin position="464"/>
        <end position="588"/>
    </location>
</feature>
<feature type="chain" id="PRO_5047530296" evidence="5">
    <location>
        <begin position="34"/>
        <end position="648"/>
    </location>
</feature>
<reference evidence="7" key="1">
    <citation type="submission" date="2022-07" db="EMBL/GenBank/DDBJ databases">
        <title>Bombella genomes.</title>
        <authorList>
            <person name="Harer L."/>
            <person name="Styblova S."/>
            <person name="Ehrmann M."/>
        </authorList>
    </citation>
    <scope>NUCLEOTIDE SEQUENCE</scope>
    <source>
        <strain evidence="7">TMW 2.2543</strain>
    </source>
</reference>
<dbReference type="RefSeq" id="WP_266116667.1">
    <property type="nucleotide sequence ID" value="NZ_JANIDY010000002.1"/>
</dbReference>
<evidence type="ECO:0000313" key="7">
    <source>
        <dbReference type="EMBL" id="MCX5618155.1"/>
    </source>
</evidence>
<keyword evidence="3 5" id="KW-0732">Signal</keyword>
<keyword evidence="8" id="KW-1185">Reference proteome</keyword>
<comment type="caution">
    <text evidence="7">The sequence shown here is derived from an EMBL/GenBank/DDBJ whole genome shotgun (WGS) entry which is preliminary data.</text>
</comment>
<gene>
    <name evidence="7" type="ORF">NQF86_05695</name>
</gene>
<dbReference type="InterPro" id="IPR023346">
    <property type="entry name" value="Lysozyme-like_dom_sf"/>
</dbReference>
<accession>A0ABT3WGC3</accession>
<evidence type="ECO:0000256" key="1">
    <source>
        <dbReference type="ARBA" id="ARBA00007734"/>
    </source>
</evidence>
<evidence type="ECO:0000313" key="8">
    <source>
        <dbReference type="Proteomes" id="UP001165576"/>
    </source>
</evidence>
<evidence type="ECO:0000256" key="2">
    <source>
        <dbReference type="ARBA" id="ARBA00009387"/>
    </source>
</evidence>
<name>A0ABT3WGC3_9PROT</name>
<sequence length="648" mass="70318">MRWILPCGSPAALCGVVLSAAMLMGHTVFPAQGQAIPFPSHTPEHHDGEGHAAPPSSRTGLSLPRPLSAAVAGHYRALFAAVREGNAARLAELTHGTAGSTDGTAGRLLLSDYLAERYLSTAFHSSEAELADWLHHYSALPDAPLLQQKLEQMRTGKATADLPASFGYENVADLHQVEKAVPFSQTLTHNSPLERDLMDRAAQGEDGIRKALAQLHRTPGVTPAYAAQLHGEIAMQALSQGDTRAALRVGSAGLEVGQYRVGLPAFVAGLAAWREGQLDAAYSLFETAANAEQTDGDVQAAASFWAGRVAERHGDRPLYRTWLHRASVQSESFYGLLAGRMLHTEHPQEAALAGVLSDIGLTGAKRDVLSEVDINVVSSMEEGAHLFALLQIGEQGRAEMLARQMWQGALVDPVRAHSLQLVVRKAGMVALADQMQHALERVDHKELKEVLGPLPELHPYHGFRLSSALVYAVARMESNFDAAASSSAGAYGMMQVRPTTASFVSEQYHLPQTVSASSEDDFNQAMEQRLLEPGYNLEVGQLYMLYLARSIAQSEQSEEASLLKVLASYNAGPQAIIRWESGQKDLQDPLMFIECLPSPETRQYVRNVLTNDWVYGRRLHVATPSLVALAGGHWPSFRDEEQGRDSPS</sequence>
<evidence type="ECO:0000259" key="6">
    <source>
        <dbReference type="Pfam" id="PF01464"/>
    </source>
</evidence>
<evidence type="ECO:0000256" key="3">
    <source>
        <dbReference type="ARBA" id="ARBA00022729"/>
    </source>
</evidence>
<dbReference type="Gene3D" id="1.10.530.10">
    <property type="match status" value="1"/>
</dbReference>
<organism evidence="7 8">
    <name type="scientific">Bombella pluederhausensis</name>
    <dbReference type="NCBI Taxonomy" id="2967336"/>
    <lineage>
        <taxon>Bacteria</taxon>
        <taxon>Pseudomonadati</taxon>
        <taxon>Pseudomonadota</taxon>
        <taxon>Alphaproteobacteria</taxon>
        <taxon>Acetobacterales</taxon>
        <taxon>Acetobacteraceae</taxon>
        <taxon>Bombella</taxon>
    </lineage>
</organism>
<dbReference type="EMBL" id="JANIDY010000002">
    <property type="protein sequence ID" value="MCX5618155.1"/>
    <property type="molecule type" value="Genomic_DNA"/>
</dbReference>
<dbReference type="PROSITE" id="PS00922">
    <property type="entry name" value="TRANSGLYCOSYLASE"/>
    <property type="match status" value="1"/>
</dbReference>
<dbReference type="PANTHER" id="PTHR37423:SF2">
    <property type="entry name" value="MEMBRANE-BOUND LYTIC MUREIN TRANSGLYCOSYLASE C"/>
    <property type="match status" value="1"/>
</dbReference>
<protein>
    <submittedName>
        <fullName evidence="7">Transglycosylase SLT domain-containing protein</fullName>
    </submittedName>
</protein>
<dbReference type="SUPFAM" id="SSF48435">
    <property type="entry name" value="Bacterial muramidases"/>
    <property type="match status" value="1"/>
</dbReference>
<proteinExistence type="inferred from homology"/>